<evidence type="ECO:0000313" key="9">
    <source>
        <dbReference type="Proteomes" id="UP000236333"/>
    </source>
</evidence>
<dbReference type="PROSITE" id="PS51519">
    <property type="entry name" value="RWP_RK"/>
    <property type="match status" value="1"/>
</dbReference>
<dbReference type="PANTHER" id="PTHR46373:SF2">
    <property type="entry name" value="RWP-RK DOMAIN-CONTAINING PROTEIN"/>
    <property type="match status" value="1"/>
</dbReference>
<comment type="caution">
    <text evidence="8">The sequence shown here is derived from an EMBL/GenBank/DDBJ whole genome shotgun (WGS) entry which is preliminary data.</text>
</comment>
<keyword evidence="9" id="KW-1185">Reference proteome</keyword>
<gene>
    <name evidence="8" type="ORF">TSOC_000533</name>
</gene>
<dbReference type="AlphaFoldDB" id="A0A2J8AJ86"/>
<dbReference type="GO" id="GO:0003700">
    <property type="term" value="F:DNA-binding transcription factor activity"/>
    <property type="evidence" value="ECO:0007669"/>
    <property type="project" value="InterPro"/>
</dbReference>
<evidence type="ECO:0000313" key="8">
    <source>
        <dbReference type="EMBL" id="PNH12571.1"/>
    </source>
</evidence>
<dbReference type="Pfam" id="PF02042">
    <property type="entry name" value="RWP-RK"/>
    <property type="match status" value="1"/>
</dbReference>
<dbReference type="OrthoDB" id="552509at2759"/>
<evidence type="ECO:0000256" key="1">
    <source>
        <dbReference type="ARBA" id="ARBA00004049"/>
    </source>
</evidence>
<name>A0A2J8AJ86_9CHLO</name>
<sequence>MAGHDELVDLYIRWGGALIHDSQMHLQELEETQEFPKKPKKTKKTKKPKLTLRMVQSTFHMPMETASETLGISHRQLRDVCRLHGIERWPKRKLDCLDTMATVLTNMVEQVAVSANRDAIMADPNTAIDPYLFRMYTCGKKSLHRQKMKG</sequence>
<evidence type="ECO:0000256" key="6">
    <source>
        <dbReference type="ARBA" id="ARBA00023242"/>
    </source>
</evidence>
<dbReference type="InterPro" id="IPR003035">
    <property type="entry name" value="RWP-RK_dom"/>
</dbReference>
<dbReference type="EMBL" id="PGGS01000007">
    <property type="protein sequence ID" value="PNH12571.1"/>
    <property type="molecule type" value="Genomic_DNA"/>
</dbReference>
<protein>
    <submittedName>
        <fullName evidence="8">Protein NLP6</fullName>
    </submittedName>
</protein>
<evidence type="ECO:0000259" key="7">
    <source>
        <dbReference type="PROSITE" id="PS51519"/>
    </source>
</evidence>
<keyword evidence="4" id="KW-0238">DNA-binding</keyword>
<evidence type="ECO:0000256" key="3">
    <source>
        <dbReference type="ARBA" id="ARBA00023054"/>
    </source>
</evidence>
<keyword evidence="2" id="KW-0805">Transcription regulation</keyword>
<organism evidence="8 9">
    <name type="scientific">Tetrabaena socialis</name>
    <dbReference type="NCBI Taxonomy" id="47790"/>
    <lineage>
        <taxon>Eukaryota</taxon>
        <taxon>Viridiplantae</taxon>
        <taxon>Chlorophyta</taxon>
        <taxon>core chlorophytes</taxon>
        <taxon>Chlorophyceae</taxon>
        <taxon>CS clade</taxon>
        <taxon>Chlamydomonadales</taxon>
        <taxon>Tetrabaenaceae</taxon>
        <taxon>Tetrabaena</taxon>
    </lineage>
</organism>
<proteinExistence type="predicted"/>
<dbReference type="GO" id="GO:0003677">
    <property type="term" value="F:DNA binding"/>
    <property type="evidence" value="ECO:0007669"/>
    <property type="project" value="UniProtKB-KW"/>
</dbReference>
<comment type="function">
    <text evidence="1">Putative transcription factor.</text>
</comment>
<keyword evidence="5" id="KW-0804">Transcription</keyword>
<keyword evidence="3" id="KW-0175">Coiled coil</keyword>
<dbReference type="PANTHER" id="PTHR46373">
    <property type="entry name" value="PROTEIN RKD4"/>
    <property type="match status" value="1"/>
</dbReference>
<feature type="domain" description="RWP-RK" evidence="7">
    <location>
        <begin position="32"/>
        <end position="117"/>
    </location>
</feature>
<dbReference type="Proteomes" id="UP000236333">
    <property type="component" value="Unassembled WGS sequence"/>
</dbReference>
<keyword evidence="6" id="KW-0539">Nucleus</keyword>
<evidence type="ECO:0000256" key="5">
    <source>
        <dbReference type="ARBA" id="ARBA00023163"/>
    </source>
</evidence>
<dbReference type="InterPro" id="IPR044607">
    <property type="entry name" value="RKD-like"/>
</dbReference>
<reference evidence="8 9" key="1">
    <citation type="journal article" date="2017" name="Mol. Biol. Evol.">
        <title>The 4-celled Tetrabaena socialis nuclear genome reveals the essential components for genetic control of cell number at the origin of multicellularity in the volvocine lineage.</title>
        <authorList>
            <person name="Featherston J."/>
            <person name="Arakaki Y."/>
            <person name="Hanschen E.R."/>
            <person name="Ferris P.J."/>
            <person name="Michod R.E."/>
            <person name="Olson B.J.S.C."/>
            <person name="Nozaki H."/>
            <person name="Durand P.M."/>
        </authorList>
    </citation>
    <scope>NUCLEOTIDE SEQUENCE [LARGE SCALE GENOMIC DNA]</scope>
    <source>
        <strain evidence="8 9">NIES-571</strain>
    </source>
</reference>
<evidence type="ECO:0000256" key="2">
    <source>
        <dbReference type="ARBA" id="ARBA00023015"/>
    </source>
</evidence>
<accession>A0A2J8AJ86</accession>
<evidence type="ECO:0000256" key="4">
    <source>
        <dbReference type="ARBA" id="ARBA00023125"/>
    </source>
</evidence>